<protein>
    <submittedName>
        <fullName evidence="1">Uncharacterized protein</fullName>
    </submittedName>
</protein>
<proteinExistence type="predicted"/>
<evidence type="ECO:0000313" key="1">
    <source>
        <dbReference type="EMBL" id="JAH91090.1"/>
    </source>
</evidence>
<reference evidence="1" key="2">
    <citation type="journal article" date="2015" name="Fish Shellfish Immunol.">
        <title>Early steps in the European eel (Anguilla anguilla)-Vibrio vulnificus interaction in the gills: Role of the RtxA13 toxin.</title>
        <authorList>
            <person name="Callol A."/>
            <person name="Pajuelo D."/>
            <person name="Ebbesson L."/>
            <person name="Teles M."/>
            <person name="MacKenzie S."/>
            <person name="Amaro C."/>
        </authorList>
    </citation>
    <scope>NUCLEOTIDE SEQUENCE</scope>
</reference>
<name>A0A0E9WNC9_ANGAN</name>
<accession>A0A0E9WNC9</accession>
<dbReference type="AlphaFoldDB" id="A0A0E9WNC9"/>
<organism evidence="1">
    <name type="scientific">Anguilla anguilla</name>
    <name type="common">European freshwater eel</name>
    <name type="synonym">Muraena anguilla</name>
    <dbReference type="NCBI Taxonomy" id="7936"/>
    <lineage>
        <taxon>Eukaryota</taxon>
        <taxon>Metazoa</taxon>
        <taxon>Chordata</taxon>
        <taxon>Craniata</taxon>
        <taxon>Vertebrata</taxon>
        <taxon>Euteleostomi</taxon>
        <taxon>Actinopterygii</taxon>
        <taxon>Neopterygii</taxon>
        <taxon>Teleostei</taxon>
        <taxon>Anguilliformes</taxon>
        <taxon>Anguillidae</taxon>
        <taxon>Anguilla</taxon>
    </lineage>
</organism>
<sequence>MRNMRRMFRASVHRCCLLNFRSQSGAGLPAPPRSWRSTVL</sequence>
<dbReference type="EMBL" id="GBXM01017487">
    <property type="protein sequence ID" value="JAH91090.1"/>
    <property type="molecule type" value="Transcribed_RNA"/>
</dbReference>
<reference evidence="1" key="1">
    <citation type="submission" date="2014-11" db="EMBL/GenBank/DDBJ databases">
        <authorList>
            <person name="Amaro Gonzalez C."/>
        </authorList>
    </citation>
    <scope>NUCLEOTIDE SEQUENCE</scope>
</reference>